<comment type="caution">
    <text evidence="1">The sequence shown here is derived from an EMBL/GenBank/DDBJ whole genome shotgun (WGS) entry which is preliminary data.</text>
</comment>
<reference evidence="1" key="1">
    <citation type="journal article" date="2015" name="Nature">
        <title>Complex archaea that bridge the gap between prokaryotes and eukaryotes.</title>
        <authorList>
            <person name="Spang A."/>
            <person name="Saw J.H."/>
            <person name="Jorgensen S.L."/>
            <person name="Zaremba-Niedzwiedzka K."/>
            <person name="Martijn J."/>
            <person name="Lind A.E."/>
            <person name="van Eijk R."/>
            <person name="Schleper C."/>
            <person name="Guy L."/>
            <person name="Ettema T.J."/>
        </authorList>
    </citation>
    <scope>NUCLEOTIDE SEQUENCE</scope>
</reference>
<dbReference type="AlphaFoldDB" id="A0A0F8Z7X8"/>
<sequence>MAGDRKDIELEKLDGIRPFFSSEEIKAEVRKKLIGYALQTYEDLMLTAQSEAVRKSAADSAMEAAGVKGPSAIGRADFHFNIPPEYMKKVFGGVEKVISVDYEKEEDVE</sequence>
<proteinExistence type="predicted"/>
<name>A0A0F8Z7X8_9ZZZZ</name>
<protein>
    <submittedName>
        <fullName evidence="1">Uncharacterized protein</fullName>
    </submittedName>
</protein>
<accession>A0A0F8Z7X8</accession>
<organism evidence="1">
    <name type="scientific">marine sediment metagenome</name>
    <dbReference type="NCBI Taxonomy" id="412755"/>
    <lineage>
        <taxon>unclassified sequences</taxon>
        <taxon>metagenomes</taxon>
        <taxon>ecological metagenomes</taxon>
    </lineage>
</organism>
<evidence type="ECO:0000313" key="1">
    <source>
        <dbReference type="EMBL" id="KKK56216.1"/>
    </source>
</evidence>
<gene>
    <name evidence="1" type="ORF">LCGC14_3066740</name>
</gene>
<dbReference type="EMBL" id="LAZR01065102">
    <property type="protein sequence ID" value="KKK56216.1"/>
    <property type="molecule type" value="Genomic_DNA"/>
</dbReference>